<dbReference type="InterPro" id="IPR007627">
    <property type="entry name" value="RNA_pol_sigma70_r2"/>
</dbReference>
<name>A0A3D9HQQ8_9BACL</name>
<evidence type="ECO:0000256" key="1">
    <source>
        <dbReference type="ARBA" id="ARBA00023015"/>
    </source>
</evidence>
<dbReference type="Proteomes" id="UP000256869">
    <property type="component" value="Unassembled WGS sequence"/>
</dbReference>
<dbReference type="PANTHER" id="PTHR43133">
    <property type="entry name" value="RNA POLYMERASE ECF-TYPE SIGMA FACTO"/>
    <property type="match status" value="1"/>
</dbReference>
<dbReference type="OrthoDB" id="9782703at2"/>
<reference evidence="5 6" key="1">
    <citation type="submission" date="2018-07" db="EMBL/GenBank/DDBJ databases">
        <title>Genomic Encyclopedia of Type Strains, Phase III (KMG-III): the genomes of soil and plant-associated and newly described type strains.</title>
        <authorList>
            <person name="Whitman W."/>
        </authorList>
    </citation>
    <scope>NUCLEOTIDE SEQUENCE [LARGE SCALE GENOMIC DNA]</scope>
    <source>
        <strain evidence="5 6">CECT 8236</strain>
    </source>
</reference>
<evidence type="ECO:0000259" key="4">
    <source>
        <dbReference type="Pfam" id="PF04542"/>
    </source>
</evidence>
<comment type="caution">
    <text evidence="5">The sequence shown here is derived from an EMBL/GenBank/DDBJ whole genome shotgun (WGS) entry which is preliminary data.</text>
</comment>
<sequence length="141" mass="16578">MSELGWKTDVQMAIEGDKDAFARLIRGLKTDAYCMTKSILNDERDCEDAMQEAILNAYKSVMKLREPQFFKTWFFRILIRECQSISRHRQRTFVTNRLSDSSKMQSGTYSIDLDLFEAINRLNEDLRTLVKLHITDILPIY</sequence>
<keyword evidence="3" id="KW-0804">Transcription</keyword>
<dbReference type="Pfam" id="PF04542">
    <property type="entry name" value="Sigma70_r2"/>
    <property type="match status" value="1"/>
</dbReference>
<evidence type="ECO:0000256" key="2">
    <source>
        <dbReference type="ARBA" id="ARBA00023082"/>
    </source>
</evidence>
<feature type="domain" description="RNA polymerase sigma-70 region 2" evidence="4">
    <location>
        <begin position="35"/>
        <end position="91"/>
    </location>
</feature>
<evidence type="ECO:0000313" key="6">
    <source>
        <dbReference type="Proteomes" id="UP000256869"/>
    </source>
</evidence>
<dbReference type="Gene3D" id="1.10.1740.10">
    <property type="match status" value="1"/>
</dbReference>
<keyword evidence="1" id="KW-0805">Transcription regulation</keyword>
<dbReference type="EMBL" id="QRDY01000038">
    <property type="protein sequence ID" value="RED51808.1"/>
    <property type="molecule type" value="Genomic_DNA"/>
</dbReference>
<keyword evidence="2" id="KW-0731">Sigma factor</keyword>
<evidence type="ECO:0000313" key="5">
    <source>
        <dbReference type="EMBL" id="RED51808.1"/>
    </source>
</evidence>
<dbReference type="RefSeq" id="WP_115995869.1">
    <property type="nucleotide sequence ID" value="NZ_QRDY01000038.1"/>
</dbReference>
<protein>
    <submittedName>
        <fullName evidence="5">RNA polymerase sigma-70 factor (ECF subfamily)</fullName>
    </submittedName>
</protein>
<dbReference type="GO" id="GO:0016987">
    <property type="term" value="F:sigma factor activity"/>
    <property type="evidence" value="ECO:0007669"/>
    <property type="project" value="UniProtKB-KW"/>
</dbReference>
<dbReference type="InterPro" id="IPR013325">
    <property type="entry name" value="RNA_pol_sigma_r2"/>
</dbReference>
<gene>
    <name evidence="5" type="ORF">DFP95_13831</name>
</gene>
<dbReference type="SUPFAM" id="SSF88946">
    <property type="entry name" value="Sigma2 domain of RNA polymerase sigma factors"/>
    <property type="match status" value="1"/>
</dbReference>
<accession>A0A3D9HQQ8</accession>
<dbReference type="PANTHER" id="PTHR43133:SF51">
    <property type="entry name" value="RNA POLYMERASE SIGMA FACTOR"/>
    <property type="match status" value="1"/>
</dbReference>
<organism evidence="5 6">
    <name type="scientific">Cohnella lupini</name>
    <dbReference type="NCBI Taxonomy" id="1294267"/>
    <lineage>
        <taxon>Bacteria</taxon>
        <taxon>Bacillati</taxon>
        <taxon>Bacillota</taxon>
        <taxon>Bacilli</taxon>
        <taxon>Bacillales</taxon>
        <taxon>Paenibacillaceae</taxon>
        <taxon>Cohnella</taxon>
    </lineage>
</organism>
<dbReference type="GO" id="GO:0006352">
    <property type="term" value="P:DNA-templated transcription initiation"/>
    <property type="evidence" value="ECO:0007669"/>
    <property type="project" value="InterPro"/>
</dbReference>
<evidence type="ECO:0000256" key="3">
    <source>
        <dbReference type="ARBA" id="ARBA00023163"/>
    </source>
</evidence>
<keyword evidence="6" id="KW-1185">Reference proteome</keyword>
<dbReference type="InterPro" id="IPR039425">
    <property type="entry name" value="RNA_pol_sigma-70-like"/>
</dbReference>
<dbReference type="AlphaFoldDB" id="A0A3D9HQQ8"/>
<proteinExistence type="predicted"/>